<evidence type="ECO:0000313" key="4">
    <source>
        <dbReference type="Proteomes" id="UP000298860"/>
    </source>
</evidence>
<dbReference type="InterPro" id="IPR012349">
    <property type="entry name" value="Split_barrel_FMN-bd"/>
</dbReference>
<name>A0A4D4J085_9PSEU</name>
<dbReference type="GO" id="GO:0016627">
    <property type="term" value="F:oxidoreductase activity, acting on the CH-CH group of donors"/>
    <property type="evidence" value="ECO:0007669"/>
    <property type="project" value="TreeGrafter"/>
</dbReference>
<evidence type="ECO:0000256" key="1">
    <source>
        <dbReference type="ARBA" id="ARBA00023002"/>
    </source>
</evidence>
<dbReference type="GO" id="GO:0005829">
    <property type="term" value="C:cytosol"/>
    <property type="evidence" value="ECO:0007669"/>
    <property type="project" value="TreeGrafter"/>
</dbReference>
<dbReference type="SUPFAM" id="SSF50475">
    <property type="entry name" value="FMN-binding split barrel"/>
    <property type="match status" value="1"/>
</dbReference>
<dbReference type="InterPro" id="IPR011576">
    <property type="entry name" value="Pyridox_Oxase_N"/>
</dbReference>
<evidence type="ECO:0000259" key="2">
    <source>
        <dbReference type="Pfam" id="PF01243"/>
    </source>
</evidence>
<dbReference type="PANTHER" id="PTHR35176">
    <property type="entry name" value="HEME OXYGENASE HI_0854-RELATED"/>
    <property type="match status" value="1"/>
</dbReference>
<sequence>MAAGPSRMSSPQEVIPMARRIATADRVDRPQLLDFLRPRHHAILVTTRADGRPQLSPVTCGVDGEGRIVVSTYPRRAKARNARRDPRVSVCVLSDDFDGPYVQVDGHAEVLDLPDALEPLVEYFRSISGEHPDWDEYRDAMRRQGKSLIRVTIERWGPIATGGFPPELAEQ</sequence>
<keyword evidence="4" id="KW-1185">Reference proteome</keyword>
<dbReference type="GO" id="GO:0070967">
    <property type="term" value="F:coenzyme F420 binding"/>
    <property type="evidence" value="ECO:0007669"/>
    <property type="project" value="TreeGrafter"/>
</dbReference>
<dbReference type="PANTHER" id="PTHR35176:SF2">
    <property type="entry name" value="F420H(2)-DEPENDENT REDUCTASE RV1155"/>
    <property type="match status" value="1"/>
</dbReference>
<dbReference type="NCBIfam" id="TIGR03618">
    <property type="entry name" value="Rv1155_F420"/>
    <property type="match status" value="1"/>
</dbReference>
<keyword evidence="1" id="KW-0560">Oxidoreductase</keyword>
<accession>A0A4D4J085</accession>
<dbReference type="Proteomes" id="UP000298860">
    <property type="component" value="Unassembled WGS sequence"/>
</dbReference>
<comment type="caution">
    <text evidence="3">The sequence shown here is derived from an EMBL/GenBank/DDBJ whole genome shotgun (WGS) entry which is preliminary data.</text>
</comment>
<dbReference type="Gene3D" id="2.30.110.10">
    <property type="entry name" value="Electron Transport, Fmn-binding Protein, Chain A"/>
    <property type="match status" value="1"/>
</dbReference>
<organism evidence="3 4">
    <name type="scientific">Gandjariella thermophila</name>
    <dbReference type="NCBI Taxonomy" id="1931992"/>
    <lineage>
        <taxon>Bacteria</taxon>
        <taxon>Bacillati</taxon>
        <taxon>Actinomycetota</taxon>
        <taxon>Actinomycetes</taxon>
        <taxon>Pseudonocardiales</taxon>
        <taxon>Pseudonocardiaceae</taxon>
        <taxon>Gandjariella</taxon>
    </lineage>
</organism>
<feature type="domain" description="Pyridoxamine 5'-phosphate oxidase N-terminal" evidence="2">
    <location>
        <begin position="30"/>
        <end position="157"/>
    </location>
</feature>
<dbReference type="Pfam" id="PF01243">
    <property type="entry name" value="PNPOx_N"/>
    <property type="match status" value="1"/>
</dbReference>
<reference evidence="4" key="1">
    <citation type="submission" date="2019-04" db="EMBL/GenBank/DDBJ databases">
        <title>Draft genome sequence of Pseudonocardiaceae bacterium SL3-2-4.</title>
        <authorList>
            <person name="Ningsih F."/>
            <person name="Yokota A."/>
            <person name="Sakai Y."/>
            <person name="Nanatani K."/>
            <person name="Yabe S."/>
            <person name="Oetari A."/>
            <person name="Sjamsuridzal W."/>
        </authorList>
    </citation>
    <scope>NUCLEOTIDE SEQUENCE [LARGE SCALE GENOMIC DNA]</scope>
    <source>
        <strain evidence="4">SL3-2-4</strain>
    </source>
</reference>
<protein>
    <submittedName>
        <fullName evidence="3">PPOX class F420-dependent enzyme</fullName>
    </submittedName>
</protein>
<dbReference type="EMBL" id="BJFL01000001">
    <property type="protein sequence ID" value="GDY28482.1"/>
    <property type="molecule type" value="Genomic_DNA"/>
</dbReference>
<evidence type="ECO:0000313" key="3">
    <source>
        <dbReference type="EMBL" id="GDY28482.1"/>
    </source>
</evidence>
<gene>
    <name evidence="3" type="ORF">GTS_01150</name>
</gene>
<dbReference type="InterPro" id="IPR052019">
    <property type="entry name" value="F420H2_bilvrd_red/Heme_oxyg"/>
</dbReference>
<dbReference type="InterPro" id="IPR019920">
    <property type="entry name" value="F420-binding_dom_put"/>
</dbReference>
<dbReference type="AlphaFoldDB" id="A0A4D4J085"/>
<proteinExistence type="predicted"/>